<gene>
    <name evidence="2" type="ORF">NCTC4824_04196</name>
</gene>
<feature type="transmembrane region" description="Helical" evidence="1">
    <location>
        <begin position="20"/>
        <end position="38"/>
    </location>
</feature>
<evidence type="ECO:0000313" key="3">
    <source>
        <dbReference type="Proteomes" id="UP000249134"/>
    </source>
</evidence>
<evidence type="ECO:0000256" key="1">
    <source>
        <dbReference type="SAM" id="Phobius"/>
    </source>
</evidence>
<proteinExistence type="predicted"/>
<dbReference type="KEGG" id="blen:NCTC4824_04196"/>
<sequence>MRKKPIKVNKEQNKKRLRIIYGFLMIMIVLLLIGGTFIESNGFMTDLYKAFVFNFIGMSFVFAAALTFCFFFLYHIFVIIIYNPQRIIKSSVIKFAIGGIFTLIITIFLLIFGVTEAKKSIQSMKDYKNGEWQVKDLVVTDVYRGSHAHKGSLRTKSVLIETDKGEMTLYFEDFLIYKGEKYRFTYLDATKTIIKVEEMKGETNP</sequence>
<dbReference type="Proteomes" id="UP000249134">
    <property type="component" value="Chromosome 1"/>
</dbReference>
<accession>A0A2X4WVE9</accession>
<protein>
    <submittedName>
        <fullName evidence="2">Uncharacterized protein</fullName>
    </submittedName>
</protein>
<name>A0A2X4WVE9_LEDLE</name>
<keyword evidence="1" id="KW-0812">Transmembrane</keyword>
<feature type="transmembrane region" description="Helical" evidence="1">
    <location>
        <begin position="50"/>
        <end position="83"/>
    </location>
</feature>
<feature type="transmembrane region" description="Helical" evidence="1">
    <location>
        <begin position="95"/>
        <end position="114"/>
    </location>
</feature>
<evidence type="ECO:0000313" key="2">
    <source>
        <dbReference type="EMBL" id="SQI63588.1"/>
    </source>
</evidence>
<dbReference type="AlphaFoldDB" id="A0A2X4WVE9"/>
<dbReference type="RefSeq" id="WP_066144848.1">
    <property type="nucleotide sequence ID" value="NZ_CBCSGM010000005.1"/>
</dbReference>
<keyword evidence="1" id="KW-0472">Membrane</keyword>
<dbReference type="EMBL" id="LS483476">
    <property type="protein sequence ID" value="SQI63588.1"/>
    <property type="molecule type" value="Genomic_DNA"/>
</dbReference>
<organism evidence="2 3">
    <name type="scientific">Lederbergia lenta</name>
    <name type="common">Bacillus lentus</name>
    <dbReference type="NCBI Taxonomy" id="1467"/>
    <lineage>
        <taxon>Bacteria</taxon>
        <taxon>Bacillati</taxon>
        <taxon>Bacillota</taxon>
        <taxon>Bacilli</taxon>
        <taxon>Bacillales</taxon>
        <taxon>Bacillaceae</taxon>
        <taxon>Lederbergia</taxon>
    </lineage>
</organism>
<keyword evidence="1" id="KW-1133">Transmembrane helix</keyword>
<keyword evidence="3" id="KW-1185">Reference proteome</keyword>
<reference evidence="2 3" key="1">
    <citation type="submission" date="2018-06" db="EMBL/GenBank/DDBJ databases">
        <authorList>
            <consortium name="Pathogen Informatics"/>
            <person name="Doyle S."/>
        </authorList>
    </citation>
    <scope>NUCLEOTIDE SEQUENCE [LARGE SCALE GENOMIC DNA]</scope>
    <source>
        <strain evidence="2 3">NCTC4824</strain>
    </source>
</reference>